<organism evidence="2 3">
    <name type="scientific">Penicillium brasilianum</name>
    <dbReference type="NCBI Taxonomy" id="104259"/>
    <lineage>
        <taxon>Eukaryota</taxon>
        <taxon>Fungi</taxon>
        <taxon>Dikarya</taxon>
        <taxon>Ascomycota</taxon>
        <taxon>Pezizomycotina</taxon>
        <taxon>Eurotiomycetes</taxon>
        <taxon>Eurotiomycetidae</taxon>
        <taxon>Eurotiales</taxon>
        <taxon>Aspergillaceae</taxon>
        <taxon>Penicillium</taxon>
    </lineage>
</organism>
<feature type="region of interest" description="Disordered" evidence="1">
    <location>
        <begin position="111"/>
        <end position="135"/>
    </location>
</feature>
<feature type="compositionally biased region" description="Polar residues" evidence="1">
    <location>
        <begin position="121"/>
        <end position="135"/>
    </location>
</feature>
<feature type="region of interest" description="Disordered" evidence="1">
    <location>
        <begin position="325"/>
        <end position="351"/>
    </location>
</feature>
<evidence type="ECO:0000313" key="3">
    <source>
        <dbReference type="Proteomes" id="UP000190744"/>
    </source>
</evidence>
<feature type="compositionally biased region" description="Low complexity" evidence="1">
    <location>
        <begin position="45"/>
        <end position="58"/>
    </location>
</feature>
<feature type="region of interest" description="Disordered" evidence="1">
    <location>
        <begin position="182"/>
        <end position="234"/>
    </location>
</feature>
<feature type="compositionally biased region" description="Basic and acidic residues" evidence="1">
    <location>
        <begin position="188"/>
        <end position="199"/>
    </location>
</feature>
<feature type="region of interest" description="Disordered" evidence="1">
    <location>
        <begin position="364"/>
        <end position="418"/>
    </location>
</feature>
<reference evidence="3" key="1">
    <citation type="submission" date="2015-09" db="EMBL/GenBank/DDBJ databases">
        <authorList>
            <person name="Fill T.P."/>
            <person name="Baretta J.F."/>
            <person name="de Almeida L.G."/>
            <person name="Rocha M."/>
            <person name="de Souza D.H."/>
            <person name="Malavazi I."/>
            <person name="Cerdeira L.T."/>
            <person name="Hong H."/>
            <person name="Samborskyy M."/>
            <person name="de Vasconcelos A.T."/>
            <person name="Leadlay P."/>
            <person name="Rodrigues-Filho E."/>
        </authorList>
    </citation>
    <scope>NUCLEOTIDE SEQUENCE [LARGE SCALE GENOMIC DNA]</scope>
    <source>
        <strain evidence="3">LaBioMMi 136</strain>
    </source>
</reference>
<gene>
    <name evidence="2" type="ORF">PEBR_01476</name>
</gene>
<feature type="compositionally biased region" description="Polar residues" evidence="1">
    <location>
        <begin position="204"/>
        <end position="215"/>
    </location>
</feature>
<protein>
    <submittedName>
        <fullName evidence="2">Uncharacterized protein</fullName>
    </submittedName>
</protein>
<dbReference type="Proteomes" id="UP000190744">
    <property type="component" value="Unassembled WGS sequence"/>
</dbReference>
<feature type="region of interest" description="Disordered" evidence="1">
    <location>
        <begin position="1"/>
        <end position="60"/>
    </location>
</feature>
<dbReference type="EMBL" id="LJBN01000013">
    <property type="protein sequence ID" value="OOQ91228.1"/>
    <property type="molecule type" value="Genomic_DNA"/>
</dbReference>
<feature type="compositionally biased region" description="Basic residues" evidence="1">
    <location>
        <begin position="1"/>
        <end position="14"/>
    </location>
</feature>
<dbReference type="AlphaFoldDB" id="A0A1S9S212"/>
<sequence length="447" mass="49479">MERKLSHKALRMRQRFNFSRGRDRAATMPPSGATEAPSCRPRSATTPISSRTTSNSSTDRTRYFHFEDEPGYFRPASPLIHRQSVSEDLEDDVKHACALLIQSVDRGLPIWPSGQGEHRPNATTAPKESKSSQTTSRFYYQGASMSPSAVDNQIKLPSDQMHDSGVAFQHSAASAGAGRFYGSQLSTSRHEETDLDIRGRSRSRGQSFNTDATPVSRSRSRSRSRSFSPDMFPYSPPQVDTLWPHVKDIYFESSDALFCETETETETETEKEIDVNAHPRTGTLGAERLTWRRTSLDIPRLKPPARINVNVTAMPTAAPRRFYSTRQPRAKGESHPTPTAGWDLPHSRTPSVDDAASLRRFSSAEDGHDDGVGVRVPHRAFSQVRRSVSSGGLQGGDQRGSDPGYAIVSGGQSRRRKASHLLKKLTGLRRRKDGEGGFEGRRVAIAA</sequence>
<evidence type="ECO:0000313" key="2">
    <source>
        <dbReference type="EMBL" id="OOQ91228.1"/>
    </source>
</evidence>
<evidence type="ECO:0000256" key="1">
    <source>
        <dbReference type="SAM" id="MobiDB-lite"/>
    </source>
</evidence>
<comment type="caution">
    <text evidence="2">The sequence shown here is derived from an EMBL/GenBank/DDBJ whole genome shotgun (WGS) entry which is preliminary data.</text>
</comment>
<proteinExistence type="predicted"/>
<name>A0A1S9S212_PENBI</name>
<accession>A0A1S9S212</accession>